<feature type="transmembrane region" description="Helical" evidence="12">
    <location>
        <begin position="175"/>
        <end position="195"/>
    </location>
</feature>
<feature type="transmembrane region" description="Helical" evidence="12">
    <location>
        <begin position="283"/>
        <end position="302"/>
    </location>
</feature>
<evidence type="ECO:0000256" key="3">
    <source>
        <dbReference type="ARBA" id="ARBA00010535"/>
    </source>
</evidence>
<evidence type="ECO:0000256" key="6">
    <source>
        <dbReference type="ARBA" id="ARBA00022692"/>
    </source>
</evidence>
<evidence type="ECO:0000256" key="12">
    <source>
        <dbReference type="SAM" id="Phobius"/>
    </source>
</evidence>
<dbReference type="PANTHER" id="PTHR11432">
    <property type="entry name" value="NADH DEHYDROGENASE SUBUNIT 1"/>
    <property type="match status" value="1"/>
</dbReference>
<dbReference type="PROSITE" id="PS00667">
    <property type="entry name" value="COMPLEX1_ND1_1"/>
    <property type="match status" value="1"/>
</dbReference>
<feature type="transmembrane region" description="Helical" evidence="12">
    <location>
        <begin position="72"/>
        <end position="93"/>
    </location>
</feature>
<keyword evidence="7 12" id="KW-1133">Transmembrane helix</keyword>
<keyword evidence="10" id="KW-0520">NAD</keyword>
<keyword evidence="8 11" id="KW-0830">Ubiquinone</keyword>
<evidence type="ECO:0000256" key="11">
    <source>
        <dbReference type="RuleBase" id="RU000473"/>
    </source>
</evidence>
<dbReference type="EMBL" id="JQ713564">
    <property type="protein sequence ID" value="AFH54823.1"/>
    <property type="molecule type" value="Genomic_DNA"/>
</dbReference>
<dbReference type="EC" id="7.1.1.2" evidence="11"/>
<dbReference type="InterPro" id="IPR018086">
    <property type="entry name" value="NADH_UbQ_OxRdtase_su1_CS"/>
</dbReference>
<sequence>MYSLVYLINYLILMIMVLVGVAFFTLLERKMLGYIHIWSGPNKVSYVGMLQPFFDALKLLSKEVNFPTMINLVPFFFGPGLGLILSLMVWVMFPVQWGLMDFELGFLFFMCCTSLSVYFLLMAGWGSNSKYSLLGSLRAVAQIISYEVSLALLLIGFVTMVGGYDFEGFYSYQEYLWFVVYMLPLFLMWFCSSLAELNRTPFDFVEGESELVSGFNIEYGGMNFALIFISEYAWILFSSMVVVVVFMGGYSYLMFIKVVIIGGIVVWVRGTLPRFRYDKLMDLAWKSFLPVILIYLVFIFNVKLLI</sequence>
<geneLocation type="mitochondrion" evidence="13"/>
<dbReference type="GO" id="GO:0003954">
    <property type="term" value="F:NADH dehydrogenase activity"/>
    <property type="evidence" value="ECO:0007669"/>
    <property type="project" value="TreeGrafter"/>
</dbReference>
<dbReference type="GO" id="GO:0009060">
    <property type="term" value="P:aerobic respiration"/>
    <property type="evidence" value="ECO:0007669"/>
    <property type="project" value="TreeGrafter"/>
</dbReference>
<evidence type="ECO:0000256" key="7">
    <source>
        <dbReference type="ARBA" id="ARBA00022989"/>
    </source>
</evidence>
<comment type="catalytic activity">
    <reaction evidence="11">
        <text>a ubiquinone + NADH + 5 H(+)(in) = a ubiquinol + NAD(+) + 4 H(+)(out)</text>
        <dbReference type="Rhea" id="RHEA:29091"/>
        <dbReference type="Rhea" id="RHEA-COMP:9565"/>
        <dbReference type="Rhea" id="RHEA-COMP:9566"/>
        <dbReference type="ChEBI" id="CHEBI:15378"/>
        <dbReference type="ChEBI" id="CHEBI:16389"/>
        <dbReference type="ChEBI" id="CHEBI:17976"/>
        <dbReference type="ChEBI" id="CHEBI:57540"/>
        <dbReference type="ChEBI" id="CHEBI:57945"/>
        <dbReference type="EC" id="7.1.1.2"/>
    </reaction>
</comment>
<keyword evidence="11 13" id="KW-0496">Mitochondrion</keyword>
<evidence type="ECO:0000256" key="8">
    <source>
        <dbReference type="ARBA" id="ARBA00023075"/>
    </source>
</evidence>
<evidence type="ECO:0000256" key="1">
    <source>
        <dbReference type="ARBA" id="ARBA00003257"/>
    </source>
</evidence>
<evidence type="ECO:0000256" key="9">
    <source>
        <dbReference type="ARBA" id="ARBA00023136"/>
    </source>
</evidence>
<dbReference type="PANTHER" id="PTHR11432:SF3">
    <property type="entry name" value="NADH-UBIQUINONE OXIDOREDUCTASE CHAIN 1"/>
    <property type="match status" value="1"/>
</dbReference>
<feature type="transmembrane region" description="Helical" evidence="12">
    <location>
        <begin position="139"/>
        <end position="163"/>
    </location>
</feature>
<keyword evidence="6 10" id="KW-0812">Transmembrane</keyword>
<keyword evidence="9 12" id="KW-0472">Membrane</keyword>
<protein>
    <recommendedName>
        <fullName evidence="4 11">NADH-ubiquinone oxidoreductase chain 1</fullName>
        <ecNumber evidence="11">7.1.1.2</ecNumber>
    </recommendedName>
</protein>
<dbReference type="InterPro" id="IPR001694">
    <property type="entry name" value="NADH_UbQ_OxRdtase_su1/FPO"/>
</dbReference>
<feature type="transmembrane region" description="Helical" evidence="12">
    <location>
        <begin position="252"/>
        <end position="271"/>
    </location>
</feature>
<evidence type="ECO:0000256" key="5">
    <source>
        <dbReference type="ARBA" id="ARBA00022448"/>
    </source>
</evidence>
<proteinExistence type="inferred from homology"/>
<evidence type="ECO:0000256" key="2">
    <source>
        <dbReference type="ARBA" id="ARBA00004225"/>
    </source>
</evidence>
<evidence type="ECO:0000256" key="10">
    <source>
        <dbReference type="RuleBase" id="RU000471"/>
    </source>
</evidence>
<reference evidence="13" key="1">
    <citation type="journal article" date="2012" name="Mitochondrial DNA">
        <title>The complete mitochondrial genome of the giant pill millipede, Sphaerotheriidae sp. (Myriapoda: Diplopoda: Sphaerotheriida).</title>
        <authorList>
            <person name="Dong Y."/>
            <person name="Xu J.J."/>
            <person name="Hao S.J."/>
            <person name="Sun H.Y."/>
        </authorList>
    </citation>
    <scope>NUCLEOTIDE SEQUENCE</scope>
</reference>
<accession>I6PDS4</accession>
<gene>
    <name evidence="13" type="primary">nad1</name>
</gene>
<keyword evidence="5" id="KW-0813">Transport</keyword>
<comment type="similarity">
    <text evidence="3 10">Belongs to the complex I subunit 1 family.</text>
</comment>
<dbReference type="AlphaFoldDB" id="I6PDS4"/>
<organism evidence="13">
    <name type="scientific">Sphaerotheriidae sp. HYS-2012</name>
    <dbReference type="NCBI Taxonomy" id="1170231"/>
    <lineage>
        <taxon>Eukaryota</taxon>
        <taxon>Metazoa</taxon>
        <taxon>Ecdysozoa</taxon>
        <taxon>Arthropoda</taxon>
        <taxon>Myriapoda</taxon>
        <taxon>Diplopoda</taxon>
        <taxon>Helminthomorpha</taxon>
        <taxon>Sphaerotheriida</taxon>
        <taxon>Sphaerotheriidae</taxon>
    </lineage>
</organism>
<comment type="function">
    <text evidence="1">Core subunit of the mitochondrial membrane respiratory chain NADH dehydrogenase (Complex I) that is believed to belong to the minimal assembly required for catalysis. Complex I functions in the transfer of electrons from NADH to the respiratory chain. The immediate electron acceptor for the enzyme is believed to be ubiquinone.</text>
</comment>
<dbReference type="Pfam" id="PF00146">
    <property type="entry name" value="NADHdh"/>
    <property type="match status" value="1"/>
</dbReference>
<evidence type="ECO:0000256" key="4">
    <source>
        <dbReference type="ARBA" id="ARBA00021009"/>
    </source>
</evidence>
<evidence type="ECO:0000313" key="13">
    <source>
        <dbReference type="EMBL" id="AFH54823.1"/>
    </source>
</evidence>
<feature type="transmembrane region" description="Helical" evidence="12">
    <location>
        <begin position="105"/>
        <end position="127"/>
    </location>
</feature>
<dbReference type="HAMAP" id="MF_01350">
    <property type="entry name" value="NDH1_NuoH"/>
    <property type="match status" value="1"/>
</dbReference>
<dbReference type="GO" id="GO:0008137">
    <property type="term" value="F:NADH dehydrogenase (ubiquinone) activity"/>
    <property type="evidence" value="ECO:0007669"/>
    <property type="project" value="UniProtKB-EC"/>
</dbReference>
<feature type="transmembrane region" description="Helical" evidence="12">
    <location>
        <begin position="6"/>
        <end position="27"/>
    </location>
</feature>
<name>I6PDS4_9MYRI</name>
<dbReference type="GO" id="GO:0005743">
    <property type="term" value="C:mitochondrial inner membrane"/>
    <property type="evidence" value="ECO:0007669"/>
    <property type="project" value="UniProtKB-SubCell"/>
</dbReference>
<feature type="transmembrane region" description="Helical" evidence="12">
    <location>
        <begin position="224"/>
        <end position="246"/>
    </location>
</feature>
<comment type="subcellular location">
    <subcellularLocation>
        <location evidence="10">Mitochondrion inner membrane</location>
        <topology evidence="10">Multi-pass membrane protein</topology>
    </subcellularLocation>
    <subcellularLocation>
        <location evidence="2">Mitochondrion membrane</location>
        <topology evidence="2">Multi-pass membrane protein</topology>
    </subcellularLocation>
</comment>
<dbReference type="PROSITE" id="PS00668">
    <property type="entry name" value="COMPLEX1_ND1_2"/>
    <property type="match status" value="1"/>
</dbReference>